<evidence type="ECO:0000259" key="1">
    <source>
        <dbReference type="Pfam" id="PF13524"/>
    </source>
</evidence>
<evidence type="ECO:0000313" key="3">
    <source>
        <dbReference type="Proteomes" id="UP000266177"/>
    </source>
</evidence>
<gene>
    <name evidence="2" type="ORF">DQX05_14495</name>
</gene>
<dbReference type="GO" id="GO:0016740">
    <property type="term" value="F:transferase activity"/>
    <property type="evidence" value="ECO:0007669"/>
    <property type="project" value="UniProtKB-KW"/>
</dbReference>
<sequence length="301" mass="34472">MSILPQRILMCYGKTPCTPGSYLERAFGKLGIGVDVIINAVDFSALDTQKYAAVLFVESPSRPPVAITHREQIQAPVLFWIHHGENRLADNLKMCELYRPDMLLMSHSLHLASRFPAPVRFFPFGVDPDLFYSDIPYAMRRIDVSFVGSRGHELYQKRDESLRVIETRLQGQANLSLRKNIFLQDLSELYGNTKIVFNQTADTIKAFNMRIFEGMGCGALVLTDNTPEQSELFENGVHYVLYDSQEDMLEKLRYYLVDHPDEAAKIAAEGQRHVVRNHTYEHRARHVLDLIASLRDKANRN</sequence>
<organism evidence="2 3">
    <name type="scientific">Paenibacillus thiaminolyticus</name>
    <name type="common">Bacillus thiaminolyticus</name>
    <dbReference type="NCBI Taxonomy" id="49283"/>
    <lineage>
        <taxon>Bacteria</taxon>
        <taxon>Bacillati</taxon>
        <taxon>Bacillota</taxon>
        <taxon>Bacilli</taxon>
        <taxon>Bacillales</taxon>
        <taxon>Paenibacillaceae</taxon>
        <taxon>Paenibacillus</taxon>
    </lineage>
</organism>
<proteinExistence type="predicted"/>
<dbReference type="Gene3D" id="3.40.50.2000">
    <property type="entry name" value="Glycogen Phosphorylase B"/>
    <property type="match status" value="1"/>
</dbReference>
<dbReference type="InterPro" id="IPR055259">
    <property type="entry name" value="YkvP/CgeB_Glyco_trans-like"/>
</dbReference>
<dbReference type="SUPFAM" id="SSF53756">
    <property type="entry name" value="UDP-Glycosyltransferase/glycogen phosphorylase"/>
    <property type="match status" value="1"/>
</dbReference>
<feature type="domain" description="Spore protein YkvP/CgeB glycosyl transferase-like" evidence="1">
    <location>
        <begin position="169"/>
        <end position="289"/>
    </location>
</feature>
<dbReference type="AlphaFoldDB" id="A0A3A3GGL2"/>
<keyword evidence="2" id="KW-0808">Transferase</keyword>
<dbReference type="OrthoDB" id="7019976at2"/>
<accession>A0A3A3GGL2</accession>
<dbReference type="Proteomes" id="UP000266177">
    <property type="component" value="Unassembled WGS sequence"/>
</dbReference>
<comment type="caution">
    <text evidence="2">The sequence shown here is derived from an EMBL/GenBank/DDBJ whole genome shotgun (WGS) entry which is preliminary data.</text>
</comment>
<name>A0A3A3GGL2_PANTH</name>
<dbReference type="RefSeq" id="WP_119794292.1">
    <property type="nucleotide sequence ID" value="NZ_QYZD01000012.1"/>
</dbReference>
<dbReference type="EMBL" id="QYZD01000012">
    <property type="protein sequence ID" value="RJG23083.1"/>
    <property type="molecule type" value="Genomic_DNA"/>
</dbReference>
<protein>
    <submittedName>
        <fullName evidence="2">Glycosyltransferase family 1 protein</fullName>
    </submittedName>
</protein>
<evidence type="ECO:0000313" key="2">
    <source>
        <dbReference type="EMBL" id="RJG23083.1"/>
    </source>
</evidence>
<dbReference type="Pfam" id="PF13524">
    <property type="entry name" value="Glyco_trans_1_2"/>
    <property type="match status" value="1"/>
</dbReference>
<reference evidence="2 3" key="1">
    <citation type="submission" date="2018-09" db="EMBL/GenBank/DDBJ databases">
        <title>Paenibacillus SK2017-BO5.</title>
        <authorList>
            <person name="Piskunova J.V."/>
            <person name="Dubiley S.A."/>
            <person name="Severinov K.V."/>
        </authorList>
    </citation>
    <scope>NUCLEOTIDE SEQUENCE [LARGE SCALE GENOMIC DNA]</scope>
    <source>
        <strain evidence="2 3">BO5</strain>
    </source>
</reference>